<name>A0A967EE53_9PROT</name>
<evidence type="ECO:0000259" key="1">
    <source>
        <dbReference type="Pfam" id="PF14742"/>
    </source>
</evidence>
<dbReference type="Pfam" id="PF22422">
    <property type="entry name" value="MGH1-like_GH"/>
    <property type="match status" value="1"/>
</dbReference>
<protein>
    <submittedName>
        <fullName evidence="3">Amylo-alpha-1,6-glucosidase</fullName>
    </submittedName>
</protein>
<dbReference type="RefSeq" id="WP_166317241.1">
    <property type="nucleotide sequence ID" value="NZ_WOTH01000030.1"/>
</dbReference>
<dbReference type="InterPro" id="IPR054491">
    <property type="entry name" value="MGH1-like_GH"/>
</dbReference>
<dbReference type="Proteomes" id="UP000597459">
    <property type="component" value="Unassembled WGS sequence"/>
</dbReference>
<dbReference type="InterPro" id="IPR008928">
    <property type="entry name" value="6-hairpin_glycosidase_sf"/>
</dbReference>
<evidence type="ECO:0000313" key="3">
    <source>
        <dbReference type="EMBL" id="NHO54700.1"/>
    </source>
</evidence>
<dbReference type="EMBL" id="WOTH01000030">
    <property type="protein sequence ID" value="NHO54700.1"/>
    <property type="molecule type" value="Genomic_DNA"/>
</dbReference>
<evidence type="ECO:0000259" key="2">
    <source>
        <dbReference type="Pfam" id="PF22422"/>
    </source>
</evidence>
<dbReference type="InterPro" id="IPR012341">
    <property type="entry name" value="6hp_glycosidase-like_sf"/>
</dbReference>
<reference evidence="3" key="1">
    <citation type="submission" date="2019-11" db="EMBL/GenBank/DDBJ databases">
        <title>Description of new Acetobacter species.</title>
        <authorList>
            <person name="Cleenwerck I."/>
            <person name="Sombolestani A.S."/>
        </authorList>
    </citation>
    <scope>NUCLEOTIDE SEQUENCE</scope>
    <source>
        <strain evidence="3">LMG 1626</strain>
    </source>
</reference>
<dbReference type="SUPFAM" id="SSF48208">
    <property type="entry name" value="Six-hairpin glycosidases"/>
    <property type="match status" value="1"/>
</dbReference>
<accession>A0A967EE53</accession>
<dbReference type="AlphaFoldDB" id="A0A967EE53"/>
<dbReference type="InterPro" id="IPR032856">
    <property type="entry name" value="GDE_N_bis"/>
</dbReference>
<sequence>MNTPLDTDQPNPTATSIPAVHDDIFTRIGSSVLSSRRIHALKSGDLFGVFDQTGDIFWGQDIADGLYYRDTRYLSGLIFRLGGQRPVLLSSVVRENNIMLSVNLTNETIVLNDGTSLDHDLLHVLRSRFLWNGRCFERIEIRNFDVKRHEISCDLRFFADFADLFEARGMKRARHGVCTEPKVEGDTVTLSCRGLDDRVRTTRIVFCPQPTTLRGDHAAFEFPIDPGQKVLLHIEVQCDPEPQTQSEPPNRAFLSSAVAARRSLRMMSARATAIATSNEVFNEAIRRCICDIYMLVTQKKTGLYPYAGIPWYSTVFGRDGLITALQTLWLDPLIARGVLLYLAANQADREDPQADAEPGKILHEVRLGEMAELGEVPFRRYYGSVDSTPLFVMLAGEYLERTGDVGTLSHLWPHVARAIDWIERFGDRDGDGFVEYGRRNKDGLTNQGWKDSHDSIFHADGTLAEGPIALCEVQAYVYAARRAAAQIGRRLGQTAYAAHQDERADALRVSFNLKFWNDDIDTYVIALDGRKQQCAVRSSNAGHVLLTDMVPAERARRLVRTLMNRRSFSGWGIRTIPEGEARYNPMAYHNGSVWPHDNALIAMGLARHGFREEASRVFEGLIDAALYSDLRRLPELFCGFTRSRSEGPVRYPVACSPQAWAAAALPAALQAVLGLRYDPGQVAVEFTRPTLPESLRELTLFNLAVGGEALTARIVRTGDEVAINVVERSRSILLRITN</sequence>
<feature type="domain" description="Mannosylglycerate hydrolase MGH1-like glycoside hydrolase" evidence="2">
    <location>
        <begin position="323"/>
        <end position="624"/>
    </location>
</feature>
<dbReference type="Gene3D" id="1.50.10.10">
    <property type="match status" value="1"/>
</dbReference>
<dbReference type="Pfam" id="PF14742">
    <property type="entry name" value="GDE_N_bis"/>
    <property type="match status" value="1"/>
</dbReference>
<evidence type="ECO:0000313" key="4">
    <source>
        <dbReference type="Proteomes" id="UP000597459"/>
    </source>
</evidence>
<comment type="caution">
    <text evidence="3">The sequence shown here is derived from an EMBL/GenBank/DDBJ whole genome shotgun (WGS) entry which is preliminary data.</text>
</comment>
<organism evidence="3 4">
    <name type="scientific">Acetobacter estunensis</name>
    <dbReference type="NCBI Taxonomy" id="104097"/>
    <lineage>
        <taxon>Bacteria</taxon>
        <taxon>Pseudomonadati</taxon>
        <taxon>Pseudomonadota</taxon>
        <taxon>Alphaproteobacteria</taxon>
        <taxon>Acetobacterales</taxon>
        <taxon>Acetobacteraceae</taxon>
        <taxon>Acetobacter</taxon>
    </lineage>
</organism>
<feature type="domain" description="Putative glycogen debranching enzyme N-terminal" evidence="1">
    <location>
        <begin position="41"/>
        <end position="234"/>
    </location>
</feature>
<dbReference type="GO" id="GO:0005975">
    <property type="term" value="P:carbohydrate metabolic process"/>
    <property type="evidence" value="ECO:0007669"/>
    <property type="project" value="InterPro"/>
</dbReference>
<gene>
    <name evidence="3" type="ORF">GOB87_12225</name>
</gene>
<keyword evidence="4" id="KW-1185">Reference proteome</keyword>
<proteinExistence type="predicted"/>